<dbReference type="GO" id="GO:0005886">
    <property type="term" value="C:plasma membrane"/>
    <property type="evidence" value="ECO:0007669"/>
    <property type="project" value="TreeGrafter"/>
</dbReference>
<dbReference type="PANTHER" id="PTHR32309">
    <property type="entry name" value="TYROSINE-PROTEIN KINASE"/>
    <property type="match status" value="1"/>
</dbReference>
<sequence length="247" mass="28141">MMNRFPSSGILPSYREATPPRSSFEFASRSRQSRRWWCRIGFTLGVAASVVAIAAWRWHAEYVPIYEGRFELLLDGSAVPEGALPVVPQTLTSGGDRATAIALLERSKLLSEALSQLKRPELAPQNWPEGLSLDRIDQTQIVEVRYRNRDPEVVLAMLDALAQTYLQSDRSARQTQWEQLFAYVESQLTQLQAQKEQQQGELQAFQTRYAIDPEIQVPQVLERLSKLTEDRSQTQRQLTEAQTLPSH</sequence>
<evidence type="ECO:0000313" key="3">
    <source>
        <dbReference type="EMBL" id="MBE9040584.1"/>
    </source>
</evidence>
<gene>
    <name evidence="3" type="ORF">IQ235_07265</name>
</gene>
<protein>
    <recommendedName>
        <fullName evidence="5">Polysaccharide chain length determinant N-terminal domain-containing protein</fullName>
    </recommendedName>
</protein>
<keyword evidence="2" id="KW-0472">Membrane</keyword>
<keyword evidence="4" id="KW-1185">Reference proteome</keyword>
<evidence type="ECO:0000313" key="4">
    <source>
        <dbReference type="Proteomes" id="UP000621799"/>
    </source>
</evidence>
<proteinExistence type="predicted"/>
<dbReference type="InterPro" id="IPR050445">
    <property type="entry name" value="Bact_polysacc_biosynth/exp"/>
</dbReference>
<dbReference type="EMBL" id="JADEXN010000098">
    <property type="protein sequence ID" value="MBE9040584.1"/>
    <property type="molecule type" value="Genomic_DNA"/>
</dbReference>
<evidence type="ECO:0008006" key="5">
    <source>
        <dbReference type="Google" id="ProtNLM"/>
    </source>
</evidence>
<accession>A0A928Z8I5</accession>
<reference evidence="3" key="1">
    <citation type="submission" date="2020-10" db="EMBL/GenBank/DDBJ databases">
        <authorList>
            <person name="Castelo-Branco R."/>
            <person name="Eusebio N."/>
            <person name="Adriana R."/>
            <person name="Vieira A."/>
            <person name="Brugerolle De Fraissinette N."/>
            <person name="Rezende De Castro R."/>
            <person name="Schneider M.P."/>
            <person name="Vasconcelos V."/>
            <person name="Leao P.N."/>
        </authorList>
    </citation>
    <scope>NUCLEOTIDE SEQUENCE</scope>
    <source>
        <strain evidence="3">LEGE 11467</strain>
    </source>
</reference>
<feature type="region of interest" description="Disordered" evidence="1">
    <location>
        <begin position="228"/>
        <end position="247"/>
    </location>
</feature>
<name>A0A928Z8I5_9CYAN</name>
<dbReference type="AlphaFoldDB" id="A0A928Z8I5"/>
<dbReference type="RefSeq" id="WP_264320828.1">
    <property type="nucleotide sequence ID" value="NZ_JADEXN010000098.1"/>
</dbReference>
<keyword evidence="2" id="KW-1133">Transmembrane helix</keyword>
<comment type="caution">
    <text evidence="3">The sequence shown here is derived from an EMBL/GenBank/DDBJ whole genome shotgun (WGS) entry which is preliminary data.</text>
</comment>
<evidence type="ECO:0000256" key="2">
    <source>
        <dbReference type="SAM" id="Phobius"/>
    </source>
</evidence>
<feature type="transmembrane region" description="Helical" evidence="2">
    <location>
        <begin position="36"/>
        <end position="58"/>
    </location>
</feature>
<organism evidence="3 4">
    <name type="scientific">Zarconia navalis LEGE 11467</name>
    <dbReference type="NCBI Taxonomy" id="1828826"/>
    <lineage>
        <taxon>Bacteria</taxon>
        <taxon>Bacillati</taxon>
        <taxon>Cyanobacteriota</taxon>
        <taxon>Cyanophyceae</taxon>
        <taxon>Oscillatoriophycideae</taxon>
        <taxon>Oscillatoriales</taxon>
        <taxon>Oscillatoriales incertae sedis</taxon>
        <taxon>Zarconia</taxon>
        <taxon>Zarconia navalis</taxon>
    </lineage>
</organism>
<dbReference type="PANTHER" id="PTHR32309:SF13">
    <property type="entry name" value="FERRIC ENTEROBACTIN TRANSPORT PROTEIN FEPE"/>
    <property type="match status" value="1"/>
</dbReference>
<evidence type="ECO:0000256" key="1">
    <source>
        <dbReference type="SAM" id="MobiDB-lite"/>
    </source>
</evidence>
<feature type="compositionally biased region" description="Polar residues" evidence="1">
    <location>
        <begin position="234"/>
        <end position="247"/>
    </location>
</feature>
<dbReference type="Proteomes" id="UP000621799">
    <property type="component" value="Unassembled WGS sequence"/>
</dbReference>
<keyword evidence="2" id="KW-0812">Transmembrane</keyword>
<dbReference type="GO" id="GO:0004713">
    <property type="term" value="F:protein tyrosine kinase activity"/>
    <property type="evidence" value="ECO:0007669"/>
    <property type="project" value="TreeGrafter"/>
</dbReference>